<name>A0A921P2W7_9GAMM</name>
<evidence type="ECO:0000256" key="1">
    <source>
        <dbReference type="SAM" id="Phobius"/>
    </source>
</evidence>
<dbReference type="Proteomes" id="UP000717981">
    <property type="component" value="Unassembled WGS sequence"/>
</dbReference>
<dbReference type="EMBL" id="PDWK01000021">
    <property type="protein sequence ID" value="KAF1689442.1"/>
    <property type="molecule type" value="Genomic_DNA"/>
</dbReference>
<evidence type="ECO:0000313" key="3">
    <source>
        <dbReference type="Proteomes" id="UP000717981"/>
    </source>
</evidence>
<keyword evidence="1" id="KW-1133">Transmembrane helix</keyword>
<evidence type="ECO:0000313" key="2">
    <source>
        <dbReference type="EMBL" id="KAF1689442.1"/>
    </source>
</evidence>
<keyword evidence="1" id="KW-0812">Transmembrane</keyword>
<reference evidence="2" key="1">
    <citation type="submission" date="2017-10" db="EMBL/GenBank/DDBJ databases">
        <title>Whole genome sequencing of members of genus Pseudoxanthomonas.</title>
        <authorList>
            <person name="Kumar S."/>
            <person name="Bansal K."/>
            <person name="Kaur A."/>
            <person name="Patil P."/>
            <person name="Sharma S."/>
            <person name="Patil P.B."/>
        </authorList>
    </citation>
    <scope>NUCLEOTIDE SEQUENCE</scope>
    <source>
        <strain evidence="2">DSM 22914</strain>
    </source>
</reference>
<feature type="transmembrane region" description="Helical" evidence="1">
    <location>
        <begin position="26"/>
        <end position="44"/>
    </location>
</feature>
<protein>
    <submittedName>
        <fullName evidence="2">Uncharacterized protein</fullName>
    </submittedName>
</protein>
<sequence length="91" mass="9984">MHWLYLLAAVLTLAVAMTTPHAWVLALALLATVVLVGLWIRGWYLEKAGSRDELAMIDPAELRRLRELAEARRRAAGEGRAAGDDVQPPPA</sequence>
<keyword evidence="1" id="KW-0472">Membrane</keyword>
<accession>A0A921P2W7</accession>
<organism evidence="2 3">
    <name type="scientific">Pseudoxanthomonas taiwanensis</name>
    <dbReference type="NCBI Taxonomy" id="176598"/>
    <lineage>
        <taxon>Bacteria</taxon>
        <taxon>Pseudomonadati</taxon>
        <taxon>Pseudomonadota</taxon>
        <taxon>Gammaproteobacteria</taxon>
        <taxon>Lysobacterales</taxon>
        <taxon>Lysobacteraceae</taxon>
        <taxon>Pseudoxanthomonas</taxon>
    </lineage>
</organism>
<gene>
    <name evidence="2" type="ORF">CR938_05945</name>
</gene>
<keyword evidence="3" id="KW-1185">Reference proteome</keyword>
<comment type="caution">
    <text evidence="2">The sequence shown here is derived from an EMBL/GenBank/DDBJ whole genome shotgun (WGS) entry which is preliminary data.</text>
</comment>
<dbReference type="RefSeq" id="WP_162124113.1">
    <property type="nucleotide sequence ID" value="NZ_PDWK01000021.1"/>
</dbReference>
<dbReference type="AlphaFoldDB" id="A0A921P2W7"/>
<proteinExistence type="predicted"/>